<comment type="caution">
    <text evidence="2">The sequence shown here is derived from an EMBL/GenBank/DDBJ whole genome shotgun (WGS) entry which is preliminary data.</text>
</comment>
<evidence type="ECO:0000313" key="2">
    <source>
        <dbReference type="EMBL" id="GMR35489.1"/>
    </source>
</evidence>
<keyword evidence="1" id="KW-0732">Signal</keyword>
<evidence type="ECO:0000313" key="3">
    <source>
        <dbReference type="Proteomes" id="UP001328107"/>
    </source>
</evidence>
<gene>
    <name evidence="2" type="ORF">PMAYCL1PPCAC_05684</name>
</gene>
<name>A0AAN4Z9B9_9BILA</name>
<accession>A0AAN4Z9B9</accession>
<organism evidence="2 3">
    <name type="scientific">Pristionchus mayeri</name>
    <dbReference type="NCBI Taxonomy" id="1317129"/>
    <lineage>
        <taxon>Eukaryota</taxon>
        <taxon>Metazoa</taxon>
        <taxon>Ecdysozoa</taxon>
        <taxon>Nematoda</taxon>
        <taxon>Chromadorea</taxon>
        <taxon>Rhabditida</taxon>
        <taxon>Rhabditina</taxon>
        <taxon>Diplogasteromorpha</taxon>
        <taxon>Diplogasteroidea</taxon>
        <taxon>Neodiplogasteridae</taxon>
        <taxon>Pristionchus</taxon>
    </lineage>
</organism>
<feature type="chain" id="PRO_5042846852" evidence="1">
    <location>
        <begin position="18"/>
        <end position="128"/>
    </location>
</feature>
<evidence type="ECO:0000256" key="1">
    <source>
        <dbReference type="SAM" id="SignalP"/>
    </source>
</evidence>
<dbReference type="AlphaFoldDB" id="A0AAN4Z9B9"/>
<proteinExistence type="predicted"/>
<feature type="non-terminal residue" evidence="2">
    <location>
        <position position="128"/>
    </location>
</feature>
<dbReference type="EMBL" id="BTRK01000002">
    <property type="protein sequence ID" value="GMR35489.1"/>
    <property type="molecule type" value="Genomic_DNA"/>
</dbReference>
<protein>
    <submittedName>
        <fullName evidence="2">Uncharacterized protein</fullName>
    </submittedName>
</protein>
<feature type="signal peptide" evidence="1">
    <location>
        <begin position="1"/>
        <end position="17"/>
    </location>
</feature>
<sequence length="128" mass="13419">MARIFLLLLVSSIALDAASVNREKRNILTDMLGNSVNMFNGAVDTFAQPALAMAGGLPLPLRAPITEAINGAVGSANTVVNTAAVSAGGVLEQIPMGQSLSQMIDKIKELVSKILMRIKSIFEAPVVQ</sequence>
<dbReference type="Proteomes" id="UP001328107">
    <property type="component" value="Unassembled WGS sequence"/>
</dbReference>
<reference evidence="3" key="1">
    <citation type="submission" date="2022-10" db="EMBL/GenBank/DDBJ databases">
        <title>Genome assembly of Pristionchus species.</title>
        <authorList>
            <person name="Yoshida K."/>
            <person name="Sommer R.J."/>
        </authorList>
    </citation>
    <scope>NUCLEOTIDE SEQUENCE [LARGE SCALE GENOMIC DNA]</scope>
    <source>
        <strain evidence="3">RS5460</strain>
    </source>
</reference>
<keyword evidence="3" id="KW-1185">Reference proteome</keyword>